<comment type="subcellular location">
    <subcellularLocation>
        <location evidence="1">Nucleus</location>
    </subcellularLocation>
</comment>
<evidence type="ECO:0000256" key="7">
    <source>
        <dbReference type="ARBA" id="ARBA00023015"/>
    </source>
</evidence>
<sequence length="178" mass="20603">MEVHYKLCCLLDDDEKCGRPAGNAAYNKRIQRNVAQRKLKLHLDPDSSHNYICEHHKHLIQSVRMKRKRRDSDEELIEPDQLASASMPGSSSDTPEVELANLQVNTLRRFKKHYKINTKPGLNKAQLADILWRQFVTIPVIEKECLTYFIYMIKNNKSKFDQRNNNTATTGSSSQCDI</sequence>
<dbReference type="InterPro" id="IPR025718">
    <property type="entry name" value="SAP30_Sin3-bd"/>
</dbReference>
<evidence type="ECO:0000256" key="2">
    <source>
        <dbReference type="ARBA" id="ARBA00006283"/>
    </source>
</evidence>
<gene>
    <name evidence="15" type="primary">LOC108681274</name>
</gene>
<evidence type="ECO:0000256" key="9">
    <source>
        <dbReference type="ARBA" id="ARBA00023163"/>
    </source>
</evidence>
<accession>A0A8B7PK03</accession>
<dbReference type="InterPro" id="IPR024145">
    <property type="entry name" value="His_deAcase_SAP30/SAP30L"/>
</dbReference>
<evidence type="ECO:0000256" key="10">
    <source>
        <dbReference type="ARBA" id="ARBA00023242"/>
    </source>
</evidence>
<keyword evidence="3" id="KW-0678">Repressor</keyword>
<evidence type="ECO:0000256" key="1">
    <source>
        <dbReference type="ARBA" id="ARBA00004123"/>
    </source>
</evidence>
<dbReference type="Gene3D" id="6.10.160.20">
    <property type="match status" value="1"/>
</dbReference>
<feature type="domain" description="Histone deacetylase complex subunit SAP30 Sin3 binding" evidence="13">
    <location>
        <begin position="102"/>
        <end position="154"/>
    </location>
</feature>
<dbReference type="GeneID" id="108681274"/>
<dbReference type="Pfam" id="PF13867">
    <property type="entry name" value="SAP30_Sin3_bdg"/>
    <property type="match status" value="1"/>
</dbReference>
<keyword evidence="10" id="KW-0539">Nucleus</keyword>
<protein>
    <submittedName>
        <fullName evidence="15">Histone deacetylase complex subunit SAP30L isoform X1</fullName>
    </submittedName>
</protein>
<keyword evidence="9" id="KW-0804">Transcription</keyword>
<dbReference type="GO" id="GO:0006355">
    <property type="term" value="P:regulation of DNA-templated transcription"/>
    <property type="evidence" value="ECO:0007669"/>
    <property type="project" value="TreeGrafter"/>
</dbReference>
<dbReference type="AlphaFoldDB" id="A0A8B7PK03"/>
<feature type="compositionally biased region" description="Polar residues" evidence="11">
    <location>
        <begin position="83"/>
        <end position="94"/>
    </location>
</feature>
<comment type="similarity">
    <text evidence="2">Belongs to the SAP30 family.</text>
</comment>
<dbReference type="RefSeq" id="XP_018025787.1">
    <property type="nucleotide sequence ID" value="XM_018170298.2"/>
</dbReference>
<dbReference type="GO" id="GO:0003677">
    <property type="term" value="F:DNA binding"/>
    <property type="evidence" value="ECO:0007669"/>
    <property type="project" value="UniProtKB-KW"/>
</dbReference>
<evidence type="ECO:0000259" key="13">
    <source>
        <dbReference type="Pfam" id="PF13867"/>
    </source>
</evidence>
<evidence type="ECO:0000256" key="4">
    <source>
        <dbReference type="ARBA" id="ARBA00022723"/>
    </source>
</evidence>
<evidence type="ECO:0000256" key="6">
    <source>
        <dbReference type="ARBA" id="ARBA00022833"/>
    </source>
</evidence>
<dbReference type="PANTHER" id="PTHR13286:SF6">
    <property type="entry name" value="HISTONE DEACETYLASE COMPLEX SUBUNIT SAP30L-RELATED"/>
    <property type="match status" value="1"/>
</dbReference>
<dbReference type="Gene3D" id="3.40.1800.30">
    <property type="match status" value="1"/>
</dbReference>
<evidence type="ECO:0000259" key="12">
    <source>
        <dbReference type="Pfam" id="PF13866"/>
    </source>
</evidence>
<reference evidence="15" key="1">
    <citation type="submission" date="2025-08" db="UniProtKB">
        <authorList>
            <consortium name="RefSeq"/>
        </authorList>
    </citation>
    <scope>IDENTIFICATION</scope>
    <source>
        <tissue evidence="15">Whole organism</tissue>
    </source>
</reference>
<keyword evidence="7" id="KW-0805">Transcription regulation</keyword>
<keyword evidence="5" id="KW-0863">Zinc-finger</keyword>
<feature type="domain" description="Histone deacetylase complex subunit SAP30 zinc-finger" evidence="12">
    <location>
        <begin position="6"/>
        <end position="73"/>
    </location>
</feature>
<dbReference type="InterPro" id="IPR025717">
    <property type="entry name" value="SAP30_zn-finger"/>
</dbReference>
<evidence type="ECO:0000313" key="14">
    <source>
        <dbReference type="Proteomes" id="UP000694843"/>
    </source>
</evidence>
<keyword evidence="14" id="KW-1185">Reference proteome</keyword>
<dbReference type="InterPro" id="IPR038291">
    <property type="entry name" value="SAP30_C_sf"/>
</dbReference>
<organism evidence="14 15">
    <name type="scientific">Hyalella azteca</name>
    <name type="common">Amphipod</name>
    <dbReference type="NCBI Taxonomy" id="294128"/>
    <lineage>
        <taxon>Eukaryota</taxon>
        <taxon>Metazoa</taxon>
        <taxon>Ecdysozoa</taxon>
        <taxon>Arthropoda</taxon>
        <taxon>Crustacea</taxon>
        <taxon>Multicrustacea</taxon>
        <taxon>Malacostraca</taxon>
        <taxon>Eumalacostraca</taxon>
        <taxon>Peracarida</taxon>
        <taxon>Amphipoda</taxon>
        <taxon>Senticaudata</taxon>
        <taxon>Talitrida</taxon>
        <taxon>Talitroidea</taxon>
        <taxon>Hyalellidae</taxon>
        <taxon>Hyalella</taxon>
    </lineage>
</organism>
<name>A0A8B7PK03_HYAAZ</name>
<evidence type="ECO:0000256" key="5">
    <source>
        <dbReference type="ARBA" id="ARBA00022771"/>
    </source>
</evidence>
<feature type="region of interest" description="Disordered" evidence="11">
    <location>
        <begin position="64"/>
        <end position="95"/>
    </location>
</feature>
<dbReference type="CTD" id="8819"/>
<dbReference type="OMA" id="SDQICCL"/>
<keyword evidence="8" id="KW-0238">DNA-binding</keyword>
<dbReference type="Pfam" id="PF13866">
    <property type="entry name" value="zf-SAP30"/>
    <property type="match status" value="1"/>
</dbReference>
<dbReference type="KEGG" id="hazt:108681274"/>
<keyword evidence="4" id="KW-0479">Metal-binding</keyword>
<evidence type="ECO:0000256" key="3">
    <source>
        <dbReference type="ARBA" id="ARBA00022491"/>
    </source>
</evidence>
<dbReference type="PANTHER" id="PTHR13286">
    <property type="entry name" value="SAP30"/>
    <property type="match status" value="1"/>
</dbReference>
<dbReference type="GO" id="GO:0000118">
    <property type="term" value="C:histone deacetylase complex"/>
    <property type="evidence" value="ECO:0007669"/>
    <property type="project" value="TreeGrafter"/>
</dbReference>
<evidence type="ECO:0000256" key="8">
    <source>
        <dbReference type="ARBA" id="ARBA00023125"/>
    </source>
</evidence>
<keyword evidence="6" id="KW-0862">Zinc</keyword>
<dbReference type="OrthoDB" id="510958at2759"/>
<dbReference type="GO" id="GO:0008270">
    <property type="term" value="F:zinc ion binding"/>
    <property type="evidence" value="ECO:0007669"/>
    <property type="project" value="UniProtKB-KW"/>
</dbReference>
<dbReference type="GO" id="GO:0003712">
    <property type="term" value="F:transcription coregulator activity"/>
    <property type="evidence" value="ECO:0007669"/>
    <property type="project" value="TreeGrafter"/>
</dbReference>
<proteinExistence type="inferred from homology"/>
<evidence type="ECO:0000313" key="15">
    <source>
        <dbReference type="RefSeq" id="XP_018025787.1"/>
    </source>
</evidence>
<dbReference type="Proteomes" id="UP000694843">
    <property type="component" value="Unplaced"/>
</dbReference>
<evidence type="ECO:0000256" key="11">
    <source>
        <dbReference type="SAM" id="MobiDB-lite"/>
    </source>
</evidence>